<evidence type="ECO:0000313" key="5">
    <source>
        <dbReference type="EMBL" id="MFB9629611.1"/>
    </source>
</evidence>
<gene>
    <name evidence="5" type="ORF">ACFFSA_41620</name>
</gene>
<evidence type="ECO:0000259" key="4">
    <source>
        <dbReference type="Pfam" id="PF03816"/>
    </source>
</evidence>
<sequence>MRRWTAPSVIGWTLASIVVPGAAHLRAGRKRTGLIMAGIFGVLLIGAVVALLNAGALAGLLLDSTWLAVVTGLCVVAGLAWAAVVISSYIVLRPGRLSRWGQIGTAAVAGVLAVTVVLPFGLAATTAHTSNDAIGGVFQDSPSQPIDHKDPWRGRDRLNIALLGGDGANSRKGVSIRTDSINVVSIDVHTGDAMVFALPREMENAPFPPGSALAKRFPPPKNFWLPPGQGRGSADLINGIWAYADMHPEVAGHAPNRAPEAVKGALGQILGLKIDYYMLVNMWGVARLIDALGGVTIHVEQDICYGVGRSDGGVVKAGTRTLNGTQALWYGRARDHPGSTCAGADNHTRMRRQQCVMSAMLTQLNPSNVLLKFNALAHAAKQTFRTDIPRDLLQDLVPLAQKVKGARVSKLNFVPPAYNPAYPDYPRIRRAASAALRSRGSAQAVRTAPATPSPSSSATATRSPRPRTTQQPGRLETLGSSCVPGTGKKGT</sequence>
<keyword evidence="3" id="KW-0812">Transmembrane</keyword>
<feature type="compositionally biased region" description="Low complexity" evidence="2">
    <location>
        <begin position="437"/>
        <end position="469"/>
    </location>
</feature>
<protein>
    <submittedName>
        <fullName evidence="5">LCP family protein</fullName>
    </submittedName>
</protein>
<evidence type="ECO:0000313" key="6">
    <source>
        <dbReference type="Proteomes" id="UP001589532"/>
    </source>
</evidence>
<evidence type="ECO:0000256" key="1">
    <source>
        <dbReference type="ARBA" id="ARBA00006068"/>
    </source>
</evidence>
<feature type="domain" description="Cell envelope-related transcriptional attenuator" evidence="4">
    <location>
        <begin position="177"/>
        <end position="364"/>
    </location>
</feature>
<dbReference type="PANTHER" id="PTHR33392">
    <property type="entry name" value="POLYISOPRENYL-TEICHOIC ACID--PEPTIDOGLYCAN TEICHOIC ACID TRANSFERASE TAGU"/>
    <property type="match status" value="1"/>
</dbReference>
<dbReference type="RefSeq" id="WP_344990083.1">
    <property type="nucleotide sequence ID" value="NZ_BAAAXV010000005.1"/>
</dbReference>
<feature type="transmembrane region" description="Helical" evidence="3">
    <location>
        <begin position="103"/>
        <end position="122"/>
    </location>
</feature>
<dbReference type="InterPro" id="IPR050922">
    <property type="entry name" value="LytR/CpsA/Psr_CW_biosynth"/>
</dbReference>
<dbReference type="Gene3D" id="3.40.630.190">
    <property type="entry name" value="LCP protein"/>
    <property type="match status" value="1"/>
</dbReference>
<name>A0ABV5SD48_9ACTN</name>
<dbReference type="Pfam" id="PF03816">
    <property type="entry name" value="LytR_cpsA_psr"/>
    <property type="match status" value="1"/>
</dbReference>
<proteinExistence type="inferred from homology"/>
<dbReference type="EMBL" id="JBHMBW010000062">
    <property type="protein sequence ID" value="MFB9629611.1"/>
    <property type="molecule type" value="Genomic_DNA"/>
</dbReference>
<comment type="caution">
    <text evidence="5">The sequence shown here is derived from an EMBL/GenBank/DDBJ whole genome shotgun (WGS) entry which is preliminary data.</text>
</comment>
<dbReference type="PANTHER" id="PTHR33392:SF6">
    <property type="entry name" value="POLYISOPRENYL-TEICHOIC ACID--PEPTIDOGLYCAN TEICHOIC ACID TRANSFERASE TAGU"/>
    <property type="match status" value="1"/>
</dbReference>
<keyword evidence="3" id="KW-1133">Transmembrane helix</keyword>
<evidence type="ECO:0000256" key="3">
    <source>
        <dbReference type="SAM" id="Phobius"/>
    </source>
</evidence>
<feature type="transmembrane region" description="Helical" evidence="3">
    <location>
        <begin position="37"/>
        <end position="60"/>
    </location>
</feature>
<organism evidence="5 6">
    <name type="scientific">Nonomuraea helvata</name>
    <dbReference type="NCBI Taxonomy" id="37484"/>
    <lineage>
        <taxon>Bacteria</taxon>
        <taxon>Bacillati</taxon>
        <taxon>Actinomycetota</taxon>
        <taxon>Actinomycetes</taxon>
        <taxon>Streptosporangiales</taxon>
        <taxon>Streptosporangiaceae</taxon>
        <taxon>Nonomuraea</taxon>
    </lineage>
</organism>
<dbReference type="NCBIfam" id="TIGR00350">
    <property type="entry name" value="lytR_cpsA_psr"/>
    <property type="match status" value="1"/>
</dbReference>
<feature type="transmembrane region" description="Helical" evidence="3">
    <location>
        <begin position="66"/>
        <end position="91"/>
    </location>
</feature>
<reference evidence="5 6" key="1">
    <citation type="submission" date="2024-09" db="EMBL/GenBank/DDBJ databases">
        <authorList>
            <person name="Sun Q."/>
            <person name="Mori K."/>
        </authorList>
    </citation>
    <scope>NUCLEOTIDE SEQUENCE [LARGE SCALE GENOMIC DNA]</scope>
    <source>
        <strain evidence="5 6">JCM 3143</strain>
    </source>
</reference>
<keyword evidence="6" id="KW-1185">Reference proteome</keyword>
<evidence type="ECO:0000256" key="2">
    <source>
        <dbReference type="SAM" id="MobiDB-lite"/>
    </source>
</evidence>
<dbReference type="Proteomes" id="UP001589532">
    <property type="component" value="Unassembled WGS sequence"/>
</dbReference>
<feature type="region of interest" description="Disordered" evidence="2">
    <location>
        <begin position="437"/>
        <end position="491"/>
    </location>
</feature>
<dbReference type="InterPro" id="IPR004474">
    <property type="entry name" value="LytR_CpsA_psr"/>
</dbReference>
<accession>A0ABV5SD48</accession>
<keyword evidence="3" id="KW-0472">Membrane</keyword>
<comment type="similarity">
    <text evidence="1">Belongs to the LytR/CpsA/Psr (LCP) family.</text>
</comment>